<dbReference type="RefSeq" id="WP_047186794.1">
    <property type="nucleotide sequence ID" value="NZ_JAHHXM010000045.1"/>
</dbReference>
<feature type="coiled-coil region" evidence="1">
    <location>
        <begin position="120"/>
        <end position="147"/>
    </location>
</feature>
<gene>
    <name evidence="2" type="ORF">AFL42_05130</name>
</gene>
<keyword evidence="3" id="KW-1185">Reference proteome</keyword>
<keyword evidence="1" id="KW-0175">Coiled coil</keyword>
<comment type="caution">
    <text evidence="2">The sequence shown here is derived from an EMBL/GenBank/DDBJ whole genome shotgun (WGS) entry which is preliminary data.</text>
</comment>
<evidence type="ECO:0000313" key="2">
    <source>
        <dbReference type="EMBL" id="KPH76792.1"/>
    </source>
</evidence>
<protein>
    <recommendedName>
        <fullName evidence="4">HTH merR-type domain-containing protein</fullName>
    </recommendedName>
</protein>
<organism evidence="2 3">
    <name type="scientific">Oceanobacillus caeni</name>
    <dbReference type="NCBI Taxonomy" id="405946"/>
    <lineage>
        <taxon>Bacteria</taxon>
        <taxon>Bacillati</taxon>
        <taxon>Bacillota</taxon>
        <taxon>Bacilli</taxon>
        <taxon>Bacillales</taxon>
        <taxon>Bacillaceae</taxon>
        <taxon>Oceanobacillus</taxon>
    </lineage>
</organism>
<dbReference type="SUPFAM" id="SSF46955">
    <property type="entry name" value="Putative DNA-binding domain"/>
    <property type="match status" value="1"/>
</dbReference>
<dbReference type="Gene3D" id="1.10.1660.10">
    <property type="match status" value="1"/>
</dbReference>
<accession>A0ABR5MLC9</accession>
<dbReference type="Proteomes" id="UP000037854">
    <property type="component" value="Unassembled WGS sequence"/>
</dbReference>
<dbReference type="EMBL" id="LGTK01000011">
    <property type="protein sequence ID" value="KPH76792.1"/>
    <property type="molecule type" value="Genomic_DNA"/>
</dbReference>
<evidence type="ECO:0008006" key="4">
    <source>
        <dbReference type="Google" id="ProtNLM"/>
    </source>
</evidence>
<name>A0ABR5MLC9_9BACI</name>
<evidence type="ECO:0000313" key="3">
    <source>
        <dbReference type="Proteomes" id="UP000037854"/>
    </source>
</evidence>
<proteinExistence type="predicted"/>
<evidence type="ECO:0000256" key="1">
    <source>
        <dbReference type="SAM" id="Coils"/>
    </source>
</evidence>
<sequence>MHENVECKEKTYSTAELATMLGMGVTTVRKYAQHLEKAGYEFLKTKNNARLFVDKDIEKIRHLKDLRENPHVTVEQATNIVMGKWKEKEIVNITALPKTPKLIKEENVISTEILEMKKLIEKQNEMIISLMERLDQQQNIINEWLNERDKDLMRTITEKLETQKLIAATTEETTNKKSFMGKLFGK</sequence>
<reference evidence="2 3" key="1">
    <citation type="submission" date="2015-07" db="EMBL/GenBank/DDBJ databases">
        <title>High-quality draft genome sequence of Oceanobacillus caeni HM6, a bacillus isolated from a human feces.</title>
        <authorList>
            <person name="Kumar J."/>
            <person name="Verma M.K."/>
            <person name="Pandey R."/>
            <person name="Bhambi M."/>
            <person name="Chauhan N."/>
        </authorList>
    </citation>
    <scope>NUCLEOTIDE SEQUENCE [LARGE SCALE GENOMIC DNA]</scope>
    <source>
        <strain evidence="2 3">HM6</strain>
    </source>
</reference>
<dbReference type="InterPro" id="IPR009061">
    <property type="entry name" value="DNA-bd_dom_put_sf"/>
</dbReference>